<dbReference type="Proteomes" id="UP000011713">
    <property type="component" value="Unassembled WGS sequence"/>
</dbReference>
<sequence>MTNTSVEQSLLELREPAVDDSHDDDQTQEERFWWSAPLWVIEALRTMILGPRPIMHHLAQCSQEIFIFEKGKRVADGSRLKIWINRMDYFRDRGDPVTDDMIVKALLDTKQKETLVNAFHSLRTDSTMRRRVDTLTTALCLADEEYQSLAHVVWFDAGMDFTDVYNLIQTAIKATYSDVGGDRQTEILFPKFMIWLNFVGRITPWKGSNYAFELSLALREHSLFKAQRFPERG</sequence>
<dbReference type="EMBL" id="JH598461">
    <property type="status" value="NOT_ANNOTATED_CDS"/>
    <property type="molecule type" value="Genomic_DNA"/>
</dbReference>
<name>M4B5X1_HYAAE</name>
<dbReference type="VEuPathDB" id="FungiDB:HpaG801671"/>
<keyword evidence="3" id="KW-1185">Reference proteome</keyword>
<proteinExistence type="predicted"/>
<dbReference type="EnsemblProtists" id="HpaT801671">
    <property type="protein sequence ID" value="HpaP801671"/>
    <property type="gene ID" value="HpaG801671"/>
</dbReference>
<organism evidence="2 3">
    <name type="scientific">Hyaloperonospora arabidopsidis (strain Emoy2)</name>
    <name type="common">Downy mildew agent</name>
    <name type="synonym">Peronospora arabidopsidis</name>
    <dbReference type="NCBI Taxonomy" id="559515"/>
    <lineage>
        <taxon>Eukaryota</taxon>
        <taxon>Sar</taxon>
        <taxon>Stramenopiles</taxon>
        <taxon>Oomycota</taxon>
        <taxon>Peronosporomycetes</taxon>
        <taxon>Peronosporales</taxon>
        <taxon>Peronosporaceae</taxon>
        <taxon>Hyaloperonospora</taxon>
    </lineage>
</organism>
<evidence type="ECO:0008006" key="4">
    <source>
        <dbReference type="Google" id="ProtNLM"/>
    </source>
</evidence>
<reference evidence="2" key="2">
    <citation type="submission" date="2015-06" db="UniProtKB">
        <authorList>
            <consortium name="EnsemblProtists"/>
        </authorList>
    </citation>
    <scope>IDENTIFICATION</scope>
    <source>
        <strain evidence="2">Emoy2</strain>
    </source>
</reference>
<evidence type="ECO:0000313" key="3">
    <source>
        <dbReference type="Proteomes" id="UP000011713"/>
    </source>
</evidence>
<protein>
    <recommendedName>
        <fullName evidence="4">RxLR effector candidate protein</fullName>
    </recommendedName>
</protein>
<feature type="compositionally biased region" description="Basic and acidic residues" evidence="1">
    <location>
        <begin position="12"/>
        <end position="24"/>
    </location>
</feature>
<evidence type="ECO:0000313" key="2">
    <source>
        <dbReference type="EnsemblProtists" id="HpaP801671"/>
    </source>
</evidence>
<dbReference type="AlphaFoldDB" id="M4B5X1"/>
<dbReference type="InParanoid" id="M4B5X1"/>
<dbReference type="HOGENOM" id="CLU_1191851_0_0_1"/>
<feature type="region of interest" description="Disordered" evidence="1">
    <location>
        <begin position="1"/>
        <end position="24"/>
    </location>
</feature>
<accession>M4B5X1</accession>
<evidence type="ECO:0000256" key="1">
    <source>
        <dbReference type="SAM" id="MobiDB-lite"/>
    </source>
</evidence>
<reference evidence="3" key="1">
    <citation type="journal article" date="2010" name="Science">
        <title>Signatures of adaptation to obligate biotrophy in the Hyaloperonospora arabidopsidis genome.</title>
        <authorList>
            <person name="Baxter L."/>
            <person name="Tripathy S."/>
            <person name="Ishaque N."/>
            <person name="Boot N."/>
            <person name="Cabral A."/>
            <person name="Kemen E."/>
            <person name="Thines M."/>
            <person name="Ah-Fong A."/>
            <person name="Anderson R."/>
            <person name="Badejoko W."/>
            <person name="Bittner-Eddy P."/>
            <person name="Boore J.L."/>
            <person name="Chibucos M.C."/>
            <person name="Coates M."/>
            <person name="Dehal P."/>
            <person name="Delehaunty K."/>
            <person name="Dong S."/>
            <person name="Downton P."/>
            <person name="Dumas B."/>
            <person name="Fabro G."/>
            <person name="Fronick C."/>
            <person name="Fuerstenberg S.I."/>
            <person name="Fulton L."/>
            <person name="Gaulin E."/>
            <person name="Govers F."/>
            <person name="Hughes L."/>
            <person name="Humphray S."/>
            <person name="Jiang R.H."/>
            <person name="Judelson H."/>
            <person name="Kamoun S."/>
            <person name="Kyung K."/>
            <person name="Meijer H."/>
            <person name="Minx P."/>
            <person name="Morris P."/>
            <person name="Nelson J."/>
            <person name="Phuntumart V."/>
            <person name="Qutob D."/>
            <person name="Rehmany A."/>
            <person name="Rougon-Cardoso A."/>
            <person name="Ryden P."/>
            <person name="Torto-Alalibo T."/>
            <person name="Studholme D."/>
            <person name="Wang Y."/>
            <person name="Win J."/>
            <person name="Wood J."/>
            <person name="Clifton S.W."/>
            <person name="Rogers J."/>
            <person name="Van den Ackerveken G."/>
            <person name="Jones J.D."/>
            <person name="McDowell J.M."/>
            <person name="Beynon J."/>
            <person name="Tyler B.M."/>
        </authorList>
    </citation>
    <scope>NUCLEOTIDE SEQUENCE [LARGE SCALE GENOMIC DNA]</scope>
    <source>
        <strain evidence="3">Emoy2</strain>
    </source>
</reference>